<sequence length="102" mass="11005">MDWPFKLTALLLLPAPLLALLETLALICLAMVKKACSTLVEFKAEVSKNGISKASANSLATLYSTDFLSVKSDLLPTNNFMTPPVAYLSISCNHCLTLLNDS</sequence>
<keyword evidence="3" id="KW-1185">Reference proteome</keyword>
<feature type="chain" id="PRO_5040389795" evidence="1">
    <location>
        <begin position="20"/>
        <end position="102"/>
    </location>
</feature>
<evidence type="ECO:0000313" key="2">
    <source>
        <dbReference type="EMBL" id="KAH3688198.1"/>
    </source>
</evidence>
<evidence type="ECO:0000256" key="1">
    <source>
        <dbReference type="SAM" id="SignalP"/>
    </source>
</evidence>
<organism evidence="2 3">
    <name type="scientific">Wickerhamomyces pijperi</name>
    <name type="common">Yeast</name>
    <name type="synonym">Pichia pijperi</name>
    <dbReference type="NCBI Taxonomy" id="599730"/>
    <lineage>
        <taxon>Eukaryota</taxon>
        <taxon>Fungi</taxon>
        <taxon>Dikarya</taxon>
        <taxon>Ascomycota</taxon>
        <taxon>Saccharomycotina</taxon>
        <taxon>Saccharomycetes</taxon>
        <taxon>Phaffomycetales</taxon>
        <taxon>Wickerhamomycetaceae</taxon>
        <taxon>Wickerhamomyces</taxon>
    </lineage>
</organism>
<name>A0A9P8QCX3_WICPI</name>
<feature type="signal peptide" evidence="1">
    <location>
        <begin position="1"/>
        <end position="19"/>
    </location>
</feature>
<dbReference type="EMBL" id="JAEUBG010000470">
    <property type="protein sequence ID" value="KAH3688198.1"/>
    <property type="molecule type" value="Genomic_DNA"/>
</dbReference>
<accession>A0A9P8QCX3</accession>
<protein>
    <submittedName>
        <fullName evidence="2">Uncharacterized protein</fullName>
    </submittedName>
</protein>
<evidence type="ECO:0000313" key="3">
    <source>
        <dbReference type="Proteomes" id="UP000774326"/>
    </source>
</evidence>
<comment type="caution">
    <text evidence="2">The sequence shown here is derived from an EMBL/GenBank/DDBJ whole genome shotgun (WGS) entry which is preliminary data.</text>
</comment>
<gene>
    <name evidence="2" type="ORF">WICPIJ_000840</name>
</gene>
<dbReference type="AlphaFoldDB" id="A0A9P8QCX3"/>
<dbReference type="Proteomes" id="UP000774326">
    <property type="component" value="Unassembled WGS sequence"/>
</dbReference>
<reference evidence="2" key="2">
    <citation type="submission" date="2021-01" db="EMBL/GenBank/DDBJ databases">
        <authorList>
            <person name="Schikora-Tamarit M.A."/>
        </authorList>
    </citation>
    <scope>NUCLEOTIDE SEQUENCE</scope>
    <source>
        <strain evidence="2">CBS2887</strain>
    </source>
</reference>
<keyword evidence="1" id="KW-0732">Signal</keyword>
<proteinExistence type="predicted"/>
<reference evidence="2" key="1">
    <citation type="journal article" date="2021" name="Open Biol.">
        <title>Shared evolutionary footprints suggest mitochondrial oxidative damage underlies multiple complex I losses in fungi.</title>
        <authorList>
            <person name="Schikora-Tamarit M.A."/>
            <person name="Marcet-Houben M."/>
            <person name="Nosek J."/>
            <person name="Gabaldon T."/>
        </authorList>
    </citation>
    <scope>NUCLEOTIDE SEQUENCE</scope>
    <source>
        <strain evidence="2">CBS2887</strain>
    </source>
</reference>